<dbReference type="STRING" id="1305675.BFG57_17905"/>
<dbReference type="OrthoDB" id="2194912at2"/>
<dbReference type="AlphaFoldDB" id="A0A1E5LCI5"/>
<keyword evidence="4" id="KW-1185">Reference proteome</keyword>
<keyword evidence="1" id="KW-0812">Transmembrane</keyword>
<dbReference type="InterPro" id="IPR003675">
    <property type="entry name" value="Rce1/LyrA-like_dom"/>
</dbReference>
<protein>
    <recommendedName>
        <fullName evidence="2">CAAX prenyl protease 2/Lysostaphin resistance protein A-like domain-containing protein</fullName>
    </recommendedName>
</protein>
<comment type="caution">
    <text evidence="3">The sequence shown here is derived from an EMBL/GenBank/DDBJ whole genome shotgun (WGS) entry which is preliminary data.</text>
</comment>
<feature type="transmembrane region" description="Helical" evidence="1">
    <location>
        <begin position="7"/>
        <end position="26"/>
    </location>
</feature>
<sequence length="239" mass="27539">MAKQYWYIILTYVFAQFSGLLFGHKVFEAIGLSREDAFIWWTIFAFGSGLIVVFFLLRSAGQSSFEERDRPSFLSSFFWAIGGIFLALFAQNIAAVIEVYVFNVELGSENTDALYQITQISPFFIIVTSLLGPIYEEVIFRKIIFGELIKRTNFWLSALISAVIFGAIHFENEHLLIYSSMGLVFAFLYYKTKRIWVPITAHVMMNSFVILIRFLNPEQFEKIQQEIETAQSFIGGLFL</sequence>
<dbReference type="Proteomes" id="UP000095209">
    <property type="component" value="Unassembled WGS sequence"/>
</dbReference>
<dbReference type="PANTHER" id="PTHR36435:SF6">
    <property type="entry name" value="ABORTIVE INFECTION PROTEIN"/>
    <property type="match status" value="1"/>
</dbReference>
<keyword evidence="1" id="KW-0472">Membrane</keyword>
<keyword evidence="1" id="KW-1133">Transmembrane helix</keyword>
<reference evidence="3 4" key="1">
    <citation type="submission" date="2016-08" db="EMBL/GenBank/DDBJ databases">
        <title>Genome of Bacillus solimangrovi GH2-4.</title>
        <authorList>
            <person name="Lim S."/>
            <person name="Kim B.-C."/>
        </authorList>
    </citation>
    <scope>NUCLEOTIDE SEQUENCE [LARGE SCALE GENOMIC DNA]</scope>
    <source>
        <strain evidence="3 4">GH2-4</strain>
    </source>
</reference>
<evidence type="ECO:0000313" key="3">
    <source>
        <dbReference type="EMBL" id="OEH91729.1"/>
    </source>
</evidence>
<evidence type="ECO:0000256" key="1">
    <source>
        <dbReference type="SAM" id="Phobius"/>
    </source>
</evidence>
<organism evidence="3 4">
    <name type="scientific">Bacillus solimangrovi</name>
    <dbReference type="NCBI Taxonomy" id="1305675"/>
    <lineage>
        <taxon>Bacteria</taxon>
        <taxon>Bacillati</taxon>
        <taxon>Bacillota</taxon>
        <taxon>Bacilli</taxon>
        <taxon>Bacillales</taxon>
        <taxon>Bacillaceae</taxon>
        <taxon>Bacillus</taxon>
    </lineage>
</organism>
<name>A0A1E5LCI5_9BACI</name>
<feature type="transmembrane region" description="Helical" evidence="1">
    <location>
        <begin position="38"/>
        <end position="57"/>
    </location>
</feature>
<feature type="transmembrane region" description="Helical" evidence="1">
    <location>
        <begin position="113"/>
        <end position="131"/>
    </location>
</feature>
<feature type="transmembrane region" description="Helical" evidence="1">
    <location>
        <begin position="152"/>
        <end position="169"/>
    </location>
</feature>
<accession>A0A1E5LCI5</accession>
<feature type="domain" description="CAAX prenyl protease 2/Lysostaphin resistance protein A-like" evidence="2">
    <location>
        <begin position="122"/>
        <end position="207"/>
    </location>
</feature>
<dbReference type="EMBL" id="MJEH01000048">
    <property type="protein sequence ID" value="OEH91729.1"/>
    <property type="molecule type" value="Genomic_DNA"/>
</dbReference>
<gene>
    <name evidence="3" type="ORF">BFG57_17905</name>
</gene>
<dbReference type="InterPro" id="IPR052710">
    <property type="entry name" value="CAAX_protease"/>
</dbReference>
<dbReference type="PANTHER" id="PTHR36435">
    <property type="entry name" value="SLR1288 PROTEIN"/>
    <property type="match status" value="1"/>
</dbReference>
<dbReference type="Pfam" id="PF02517">
    <property type="entry name" value="Rce1-like"/>
    <property type="match status" value="1"/>
</dbReference>
<feature type="transmembrane region" description="Helical" evidence="1">
    <location>
        <begin position="77"/>
        <end position="101"/>
    </location>
</feature>
<evidence type="ECO:0000313" key="4">
    <source>
        <dbReference type="Proteomes" id="UP000095209"/>
    </source>
</evidence>
<dbReference type="RefSeq" id="WP_069718251.1">
    <property type="nucleotide sequence ID" value="NZ_MJEH01000048.1"/>
</dbReference>
<evidence type="ECO:0000259" key="2">
    <source>
        <dbReference type="Pfam" id="PF02517"/>
    </source>
</evidence>
<dbReference type="GO" id="GO:0004175">
    <property type="term" value="F:endopeptidase activity"/>
    <property type="evidence" value="ECO:0007669"/>
    <property type="project" value="UniProtKB-ARBA"/>
</dbReference>
<feature type="transmembrane region" description="Helical" evidence="1">
    <location>
        <begin position="195"/>
        <end position="215"/>
    </location>
</feature>
<dbReference type="GO" id="GO:0080120">
    <property type="term" value="P:CAAX-box protein maturation"/>
    <property type="evidence" value="ECO:0007669"/>
    <property type="project" value="UniProtKB-ARBA"/>
</dbReference>
<proteinExistence type="predicted"/>